<reference evidence="1 2" key="1">
    <citation type="submission" date="2020-06" db="EMBL/GenBank/DDBJ databases">
        <title>Schlegella sp. ID0723 isolated from air conditioner.</title>
        <authorList>
            <person name="Kim D.Y."/>
            <person name="Kim D.-U."/>
        </authorList>
    </citation>
    <scope>NUCLEOTIDE SEQUENCE [LARGE SCALE GENOMIC DNA]</scope>
    <source>
        <strain evidence="1 2">ID0723</strain>
    </source>
</reference>
<dbReference type="Gene3D" id="3.60.15.10">
    <property type="entry name" value="Ribonuclease Z/Hydroxyacylglutathione hydrolase-like"/>
    <property type="match status" value="1"/>
</dbReference>
<dbReference type="InterPro" id="IPR036866">
    <property type="entry name" value="RibonucZ/Hydroxyglut_hydro"/>
</dbReference>
<dbReference type="EMBL" id="JABWMJ010000002">
    <property type="protein sequence ID" value="NUZ04923.1"/>
    <property type="molecule type" value="Genomic_DNA"/>
</dbReference>
<dbReference type="RefSeq" id="WP_176066375.1">
    <property type="nucleotide sequence ID" value="NZ_JABWMJ010000002.1"/>
</dbReference>
<dbReference type="SUPFAM" id="SSF56281">
    <property type="entry name" value="Metallo-hydrolase/oxidoreductase"/>
    <property type="match status" value="1"/>
</dbReference>
<gene>
    <name evidence="1" type="ORF">HQN59_04025</name>
</gene>
<dbReference type="InterPro" id="IPR052159">
    <property type="entry name" value="Competence_DNA_uptake"/>
</dbReference>
<organism evidence="1 2">
    <name type="scientific">Piscinibacter koreensis</name>
    <dbReference type="NCBI Taxonomy" id="2742824"/>
    <lineage>
        <taxon>Bacteria</taxon>
        <taxon>Pseudomonadati</taxon>
        <taxon>Pseudomonadota</taxon>
        <taxon>Betaproteobacteria</taxon>
        <taxon>Burkholderiales</taxon>
        <taxon>Sphaerotilaceae</taxon>
        <taxon>Piscinibacter</taxon>
    </lineage>
</organism>
<comment type="caution">
    <text evidence="1">The sequence shown here is derived from an EMBL/GenBank/DDBJ whole genome shotgun (WGS) entry which is preliminary data.</text>
</comment>
<dbReference type="PANTHER" id="PTHR30619:SF1">
    <property type="entry name" value="RECOMBINATION PROTEIN 2"/>
    <property type="match status" value="1"/>
</dbReference>
<proteinExistence type="predicted"/>
<protein>
    <recommendedName>
        <fullName evidence="3">Metallo-beta-lactamase domain-containing protein</fullName>
    </recommendedName>
</protein>
<evidence type="ECO:0000313" key="1">
    <source>
        <dbReference type="EMBL" id="NUZ04923.1"/>
    </source>
</evidence>
<accession>A0A7Y6TVE4</accession>
<evidence type="ECO:0008006" key="3">
    <source>
        <dbReference type="Google" id="ProtNLM"/>
    </source>
</evidence>
<sequence>MSNLLHDGALQVFDVDHGQCALLTMPTSWGTTYRVLIDCGHAVNFCGGPWHPGEHLQSMGVTYVDMLVCTNFDEDHMSGFPDMEERGITIGCLLGNPSVAPETIIKLKTEDGRDNLGKGIEAVARSMALRRDIGWRQIPPQIPGVHMIWTWNRYPTFEDENNLSLVFTLDVLGHRFMFPGDMECAGWRQLLELEQFWPVVGGVDVLVAAHHGRRNGICPEMFSVYRCQPKVIVISDDYKQYETQETTNFYGSNASGISGFRTELGLRKVLTTRCDGPITFSFQGRNCFVY</sequence>
<name>A0A7Y6TVE4_9BURK</name>
<dbReference type="Proteomes" id="UP000529637">
    <property type="component" value="Unassembled WGS sequence"/>
</dbReference>
<keyword evidence="2" id="KW-1185">Reference proteome</keyword>
<dbReference type="AlphaFoldDB" id="A0A7Y6TVE4"/>
<evidence type="ECO:0000313" key="2">
    <source>
        <dbReference type="Proteomes" id="UP000529637"/>
    </source>
</evidence>
<dbReference type="PANTHER" id="PTHR30619">
    <property type="entry name" value="DNA INTERNALIZATION/COMPETENCE PROTEIN COMEC/REC2"/>
    <property type="match status" value="1"/>
</dbReference>